<keyword evidence="4" id="KW-1185">Reference proteome</keyword>
<name>G0MHL6_CAEBE</name>
<dbReference type="AlphaFoldDB" id="G0MHL6"/>
<feature type="domain" description="DUF38" evidence="2">
    <location>
        <begin position="164"/>
        <end position="298"/>
    </location>
</feature>
<dbReference type="PANTHER" id="PTHR23015:SF4">
    <property type="entry name" value="DUF38 DOMAIN-CONTAINING PROTEIN-RELATED"/>
    <property type="match status" value="1"/>
</dbReference>
<dbReference type="GO" id="GO:0045087">
    <property type="term" value="P:innate immune response"/>
    <property type="evidence" value="ECO:0007669"/>
    <property type="project" value="TreeGrafter"/>
</dbReference>
<dbReference type="EMBL" id="GL379795">
    <property type="protein sequence ID" value="EGT59461.1"/>
    <property type="molecule type" value="Genomic_DNA"/>
</dbReference>
<dbReference type="Proteomes" id="UP000008068">
    <property type="component" value="Unassembled WGS sequence"/>
</dbReference>
<dbReference type="InParanoid" id="G0MHL6"/>
<proteinExistence type="predicted"/>
<dbReference type="Pfam" id="PF01827">
    <property type="entry name" value="FTH"/>
    <property type="match status" value="1"/>
</dbReference>
<evidence type="ECO:0000256" key="1">
    <source>
        <dbReference type="SAM" id="MobiDB-lite"/>
    </source>
</evidence>
<dbReference type="InterPro" id="IPR040161">
    <property type="entry name" value="FB224"/>
</dbReference>
<feature type="region of interest" description="Disordered" evidence="1">
    <location>
        <begin position="1"/>
        <end position="21"/>
    </location>
</feature>
<organism evidence="4">
    <name type="scientific">Caenorhabditis brenneri</name>
    <name type="common">Nematode worm</name>
    <dbReference type="NCBI Taxonomy" id="135651"/>
    <lineage>
        <taxon>Eukaryota</taxon>
        <taxon>Metazoa</taxon>
        <taxon>Ecdysozoa</taxon>
        <taxon>Nematoda</taxon>
        <taxon>Chromadorea</taxon>
        <taxon>Rhabditida</taxon>
        <taxon>Rhabditina</taxon>
        <taxon>Rhabditomorpha</taxon>
        <taxon>Rhabditoidea</taxon>
        <taxon>Rhabditidae</taxon>
        <taxon>Peloderinae</taxon>
        <taxon>Caenorhabditis</taxon>
    </lineage>
</organism>
<dbReference type="HOGENOM" id="CLU_781262_0_0_1"/>
<protein>
    <recommendedName>
        <fullName evidence="2">DUF38 domain-containing protein</fullName>
    </recommendedName>
</protein>
<sequence length="355" mass="41390">MASSSSTEPTLEPDALDQDKKLDGPRLFTQLNMDELSGILEYLNIVDRMLLRRVSMGQQAVYEQRPISCKKLYFRCTYSMAQLMLDDTVNVYYFDKKDGCEVLHATKVIKDRTRILLNGYNFATMALDDVKMILKNPKLKLEKITIQIHLSLVEKENEKCQKPIDSLKRFLESLEYKIHAKELTLEGTSLNDVNLILPYFQPTVLKTIMIDNHYHHTASKEVELEAIKNLSTLQQWREAVNCGFQLNLVNDEAFKNCFSHFISVTAYNLALYSFNLDSMLEIMDQLTACELFKVTFFQKVEPTHFSPNFEMVWRNWDGFHASFPLFSEKTGTSYEVHLEYDERKRETHVKCIKKP</sequence>
<evidence type="ECO:0000313" key="4">
    <source>
        <dbReference type="Proteomes" id="UP000008068"/>
    </source>
</evidence>
<dbReference type="PANTHER" id="PTHR23015">
    <property type="entry name" value="UNCHARACTERIZED C.ELEGANS PROTEIN"/>
    <property type="match status" value="1"/>
</dbReference>
<accession>G0MHL6</accession>
<evidence type="ECO:0000259" key="2">
    <source>
        <dbReference type="Pfam" id="PF01827"/>
    </source>
</evidence>
<reference evidence="4" key="1">
    <citation type="submission" date="2011-07" db="EMBL/GenBank/DDBJ databases">
        <authorList>
            <consortium name="Caenorhabditis brenneri Sequencing and Analysis Consortium"/>
            <person name="Wilson R.K."/>
        </authorList>
    </citation>
    <scope>NUCLEOTIDE SEQUENCE [LARGE SCALE GENOMIC DNA]</scope>
    <source>
        <strain evidence="4">PB2801</strain>
    </source>
</reference>
<gene>
    <name evidence="3" type="ORF">CAEBREN_10052</name>
</gene>
<dbReference type="InterPro" id="IPR002900">
    <property type="entry name" value="DUF38/FTH_CAE_spp"/>
</dbReference>
<evidence type="ECO:0000313" key="3">
    <source>
        <dbReference type="EMBL" id="EGT59461.1"/>
    </source>
</evidence>
<dbReference type="OMA" id="IDISWYL"/>